<keyword evidence="2" id="KW-0472">Membrane</keyword>
<dbReference type="GO" id="GO:0005778">
    <property type="term" value="C:peroxisomal membrane"/>
    <property type="evidence" value="ECO:0007669"/>
    <property type="project" value="TreeGrafter"/>
</dbReference>
<dbReference type="PANTHER" id="PTHR13247">
    <property type="entry name" value="TETRATRICOPEPTIDE REPEAT PROTEIN 11 TPR REPEAT PROTEIN 11"/>
    <property type="match status" value="1"/>
</dbReference>
<dbReference type="EMBL" id="VFQX01000028">
    <property type="protein sequence ID" value="KAF0978793.1"/>
    <property type="molecule type" value="Genomic_DNA"/>
</dbReference>
<evidence type="ECO:0008006" key="5">
    <source>
        <dbReference type="Google" id="ProtNLM"/>
    </source>
</evidence>
<name>A0A6A5BLB2_NAEFO</name>
<dbReference type="Pfam" id="PF14853">
    <property type="entry name" value="Fis1_TPR_C"/>
    <property type="match status" value="1"/>
</dbReference>
<dbReference type="Gene3D" id="1.25.40.10">
    <property type="entry name" value="Tetratricopeptide repeat domain"/>
    <property type="match status" value="1"/>
</dbReference>
<dbReference type="VEuPathDB" id="AmoebaDB:NF0009840"/>
<dbReference type="VEuPathDB" id="AmoebaDB:NfTy_032720"/>
<feature type="transmembrane region" description="Helical" evidence="2">
    <location>
        <begin position="186"/>
        <end position="213"/>
    </location>
</feature>
<reference evidence="3 4" key="1">
    <citation type="journal article" date="2019" name="Sci. Rep.">
        <title>Nanopore sequencing improves the draft genome of the human pathogenic amoeba Naegleria fowleri.</title>
        <authorList>
            <person name="Liechti N."/>
            <person name="Schurch N."/>
            <person name="Bruggmann R."/>
            <person name="Wittwer M."/>
        </authorList>
    </citation>
    <scope>NUCLEOTIDE SEQUENCE [LARGE SCALE GENOMIC DNA]</scope>
    <source>
        <strain evidence="3 4">ATCC 30894</strain>
    </source>
</reference>
<gene>
    <name evidence="3" type="ORF">FDP41_001863</name>
</gene>
<dbReference type="GeneID" id="68109081"/>
<dbReference type="OMA" id="RDCLYLI"/>
<dbReference type="GO" id="GO:0000422">
    <property type="term" value="P:autophagy of mitochondrion"/>
    <property type="evidence" value="ECO:0007669"/>
    <property type="project" value="TreeGrafter"/>
</dbReference>
<evidence type="ECO:0000256" key="1">
    <source>
        <dbReference type="SAM" id="MobiDB-lite"/>
    </source>
</evidence>
<dbReference type="RefSeq" id="XP_044563506.1">
    <property type="nucleotide sequence ID" value="XM_044704994.1"/>
</dbReference>
<dbReference type="GO" id="GO:0016559">
    <property type="term" value="P:peroxisome fission"/>
    <property type="evidence" value="ECO:0007669"/>
    <property type="project" value="TreeGrafter"/>
</dbReference>
<feature type="compositionally biased region" description="Low complexity" evidence="1">
    <location>
        <begin position="15"/>
        <end position="26"/>
    </location>
</feature>
<evidence type="ECO:0000313" key="4">
    <source>
        <dbReference type="Proteomes" id="UP000444721"/>
    </source>
</evidence>
<accession>A0A6A5BLB2</accession>
<keyword evidence="2" id="KW-0812">Transmembrane</keyword>
<dbReference type="PANTHER" id="PTHR13247:SF0">
    <property type="entry name" value="MITOCHONDRIAL FISSION 1 PROTEIN"/>
    <property type="match status" value="1"/>
</dbReference>
<evidence type="ECO:0000313" key="3">
    <source>
        <dbReference type="EMBL" id="KAF0978793.1"/>
    </source>
</evidence>
<dbReference type="InterPro" id="IPR016543">
    <property type="entry name" value="Fis1"/>
</dbReference>
<protein>
    <recommendedName>
        <fullName evidence="5">Mitochondrial fission 1 protein</fullName>
    </recommendedName>
</protein>
<dbReference type="GO" id="GO:0005741">
    <property type="term" value="C:mitochondrial outer membrane"/>
    <property type="evidence" value="ECO:0007669"/>
    <property type="project" value="TreeGrafter"/>
</dbReference>
<organism evidence="3 4">
    <name type="scientific">Naegleria fowleri</name>
    <name type="common">Brain eating amoeba</name>
    <dbReference type="NCBI Taxonomy" id="5763"/>
    <lineage>
        <taxon>Eukaryota</taxon>
        <taxon>Discoba</taxon>
        <taxon>Heterolobosea</taxon>
        <taxon>Tetramitia</taxon>
        <taxon>Eutetramitia</taxon>
        <taxon>Vahlkampfiidae</taxon>
        <taxon>Naegleria</taxon>
    </lineage>
</organism>
<dbReference type="GO" id="GO:0000266">
    <property type="term" value="P:mitochondrial fission"/>
    <property type="evidence" value="ECO:0007669"/>
    <property type="project" value="InterPro"/>
</dbReference>
<evidence type="ECO:0000256" key="2">
    <source>
        <dbReference type="SAM" id="Phobius"/>
    </source>
</evidence>
<sequence>MLPSSDPIRKEEETPNPTETSSTSTTAMPSGRKLIKDDDEEYLSFLEKSLEEEQKYITSEDIEKAEAIYNSITDENAKNRSAFTLSVLYIKSGHEILIHKGISLLENILRCNHNIFEVNDLSIESSSHYKRDCLYLIALAFYFLKDYVKAEAAVQTLLEFDSENEQGKRLYQLIERKKKSLQQEGIIGLTLAGVTTLAVGGIIGLGALAIGLMKSRK</sequence>
<dbReference type="VEuPathDB" id="AmoebaDB:FDP41_001863"/>
<proteinExistence type="predicted"/>
<dbReference type="SUPFAM" id="SSF48452">
    <property type="entry name" value="TPR-like"/>
    <property type="match status" value="1"/>
</dbReference>
<dbReference type="AlphaFoldDB" id="A0A6A5BLB2"/>
<feature type="region of interest" description="Disordered" evidence="1">
    <location>
        <begin position="1"/>
        <end position="35"/>
    </location>
</feature>
<comment type="caution">
    <text evidence="3">The sequence shown here is derived from an EMBL/GenBank/DDBJ whole genome shotgun (WGS) entry which is preliminary data.</text>
</comment>
<dbReference type="InterPro" id="IPR011990">
    <property type="entry name" value="TPR-like_helical_dom_sf"/>
</dbReference>
<dbReference type="OrthoDB" id="421154at2759"/>
<keyword evidence="2" id="KW-1133">Transmembrane helix</keyword>
<keyword evidence="4" id="KW-1185">Reference proteome</keyword>
<dbReference type="Proteomes" id="UP000444721">
    <property type="component" value="Unassembled WGS sequence"/>
</dbReference>
<dbReference type="InterPro" id="IPR028061">
    <property type="entry name" value="Fis1_TPR_C"/>
</dbReference>